<gene>
    <name evidence="12" type="ORF">MAM1_0143c06470</name>
</gene>
<evidence type="ECO:0000256" key="1">
    <source>
        <dbReference type="ARBA" id="ARBA00010564"/>
    </source>
</evidence>
<feature type="binding site" evidence="10">
    <location>
        <position position="464"/>
    </location>
    <ligand>
        <name>[4Fe-4S] cluster</name>
        <dbReference type="ChEBI" id="CHEBI:49883"/>
    </ligand>
</feature>
<dbReference type="InterPro" id="IPR007238">
    <property type="entry name" value="DNA_primase_lsu_euk/arc"/>
</dbReference>
<evidence type="ECO:0000256" key="8">
    <source>
        <dbReference type="ARBA" id="ARBA00023125"/>
    </source>
</evidence>
<comment type="function">
    <text evidence="9">DNA primase is the polymerase that synthesizes small RNA primers for the Okazaki fragments made during discontinuous DNA replication.</text>
</comment>
<keyword evidence="13" id="KW-1185">Reference proteome</keyword>
<dbReference type="Proteomes" id="UP000053815">
    <property type="component" value="Unassembled WGS sequence"/>
</dbReference>
<keyword evidence="5 9" id="KW-0479">Metal-binding</keyword>
<dbReference type="GO" id="GO:0003697">
    <property type="term" value="F:single-stranded DNA binding"/>
    <property type="evidence" value="ECO:0007669"/>
    <property type="project" value="EnsemblFungi"/>
</dbReference>
<evidence type="ECO:0000313" key="13">
    <source>
        <dbReference type="Proteomes" id="UP000053815"/>
    </source>
</evidence>
<dbReference type="InterPro" id="IPR058560">
    <property type="entry name" value="DNA_primase_C"/>
</dbReference>
<dbReference type="AlphaFoldDB" id="A0A0C9LVL4"/>
<evidence type="ECO:0000256" key="2">
    <source>
        <dbReference type="ARBA" id="ARBA00022485"/>
    </source>
</evidence>
<dbReference type="GO" id="GO:0005658">
    <property type="term" value="C:alpha DNA polymerase:primase complex"/>
    <property type="evidence" value="ECO:0007669"/>
    <property type="project" value="EnsemblFungi"/>
</dbReference>
<evidence type="ECO:0000256" key="6">
    <source>
        <dbReference type="ARBA" id="ARBA00023004"/>
    </source>
</evidence>
<dbReference type="GO" id="GO:0006269">
    <property type="term" value="P:DNA replication, synthesis of primer"/>
    <property type="evidence" value="ECO:0007669"/>
    <property type="project" value="UniProtKB-KW"/>
</dbReference>
<dbReference type="OrthoDB" id="421393at2759"/>
<dbReference type="STRING" id="91626.A0A0C9LVL4"/>
<reference evidence="12" key="1">
    <citation type="submission" date="2014-09" db="EMBL/GenBank/DDBJ databases">
        <title>Draft genome sequence of an oleaginous Mucoromycotina fungus Mucor ambiguus NBRC6742.</title>
        <authorList>
            <person name="Takeda I."/>
            <person name="Yamane N."/>
            <person name="Morita T."/>
            <person name="Tamano K."/>
            <person name="Machida M."/>
            <person name="Baker S."/>
            <person name="Koike H."/>
        </authorList>
    </citation>
    <scope>NUCLEOTIDE SEQUENCE</scope>
    <source>
        <strain evidence="12">NBRC 6742</strain>
    </source>
</reference>
<proteinExistence type="inferred from homology"/>
<evidence type="ECO:0000256" key="10">
    <source>
        <dbReference type="PIRSR" id="PIRSR009449-1"/>
    </source>
</evidence>
<dbReference type="GO" id="GO:0006270">
    <property type="term" value="P:DNA replication initiation"/>
    <property type="evidence" value="ECO:0007669"/>
    <property type="project" value="EnsemblFungi"/>
</dbReference>
<dbReference type="GO" id="GO:0051539">
    <property type="term" value="F:4 iron, 4 sulfur cluster binding"/>
    <property type="evidence" value="ECO:0007669"/>
    <property type="project" value="UniProtKB-UniRule"/>
</dbReference>
<dbReference type="GO" id="GO:0003899">
    <property type="term" value="F:DNA-directed RNA polymerase activity"/>
    <property type="evidence" value="ECO:0007669"/>
    <property type="project" value="EnsemblFungi"/>
</dbReference>
<dbReference type="PIRSF" id="PIRSF009449">
    <property type="entry name" value="DNA_primase_large_subunit"/>
    <property type="match status" value="1"/>
</dbReference>
<keyword evidence="4 9" id="KW-0235">DNA replication</keyword>
<evidence type="ECO:0000256" key="7">
    <source>
        <dbReference type="ARBA" id="ARBA00023014"/>
    </source>
</evidence>
<feature type="domain" description="DNA primase large subunit C-terminal" evidence="11">
    <location>
        <begin position="321"/>
        <end position="489"/>
    </location>
</feature>
<evidence type="ECO:0000256" key="5">
    <source>
        <dbReference type="ARBA" id="ARBA00022723"/>
    </source>
</evidence>
<dbReference type="InterPro" id="IPR016558">
    <property type="entry name" value="DNA_primase_lsu_euk"/>
</dbReference>
<dbReference type="PANTHER" id="PTHR10537">
    <property type="entry name" value="DNA PRIMASE LARGE SUBUNIT"/>
    <property type="match status" value="1"/>
</dbReference>
<accession>A0A0C9LVL4</accession>
<keyword evidence="2 9" id="KW-0004">4Fe-4S</keyword>
<dbReference type="GO" id="GO:0046872">
    <property type="term" value="F:metal ion binding"/>
    <property type="evidence" value="ECO:0007669"/>
    <property type="project" value="UniProtKB-UniRule"/>
</dbReference>
<dbReference type="Pfam" id="PF04104">
    <property type="entry name" value="DNA_primase_lrg"/>
    <property type="match status" value="1"/>
</dbReference>
<keyword evidence="7 9" id="KW-0411">Iron-sulfur</keyword>
<keyword evidence="8 9" id="KW-0238">DNA-binding</keyword>
<evidence type="ECO:0000256" key="3">
    <source>
        <dbReference type="ARBA" id="ARBA00022515"/>
    </source>
</evidence>
<keyword evidence="6 9" id="KW-0408">Iron</keyword>
<feature type="binding site" evidence="10">
    <location>
        <position position="329"/>
    </location>
    <ligand>
        <name>[4Fe-4S] cluster</name>
        <dbReference type="ChEBI" id="CHEBI:49883"/>
    </ligand>
</feature>
<dbReference type="Pfam" id="PF26466">
    <property type="entry name" value="DNA_primase_lrg_N"/>
    <property type="match status" value="1"/>
</dbReference>
<dbReference type="GO" id="GO:0006302">
    <property type="term" value="P:double-strand break repair"/>
    <property type="evidence" value="ECO:0007669"/>
    <property type="project" value="EnsemblFungi"/>
</dbReference>
<feature type="binding site" evidence="10">
    <location>
        <position position="424"/>
    </location>
    <ligand>
        <name>[4Fe-4S] cluster</name>
        <dbReference type="ChEBI" id="CHEBI:49883"/>
    </ligand>
</feature>
<name>A0A0C9LVL4_9FUNG</name>
<dbReference type="PANTHER" id="PTHR10537:SF3">
    <property type="entry name" value="DNA PRIMASE LARGE SUBUNIT"/>
    <property type="match status" value="1"/>
</dbReference>
<evidence type="ECO:0000256" key="4">
    <source>
        <dbReference type="ARBA" id="ARBA00022705"/>
    </source>
</evidence>
<organism evidence="12">
    <name type="scientific">Mucor ambiguus</name>
    <dbReference type="NCBI Taxonomy" id="91626"/>
    <lineage>
        <taxon>Eukaryota</taxon>
        <taxon>Fungi</taxon>
        <taxon>Fungi incertae sedis</taxon>
        <taxon>Mucoromycota</taxon>
        <taxon>Mucoromycotina</taxon>
        <taxon>Mucoromycetes</taxon>
        <taxon>Mucorales</taxon>
        <taxon>Mucorineae</taxon>
        <taxon>Mucoraceae</taxon>
        <taxon>Mucor</taxon>
    </lineage>
</organism>
<comment type="similarity">
    <text evidence="1 9">Belongs to the eukaryotic-type primase large subunit family.</text>
</comment>
<evidence type="ECO:0000256" key="9">
    <source>
        <dbReference type="PIRNR" id="PIRNR009449"/>
    </source>
</evidence>
<dbReference type="GO" id="GO:0005635">
    <property type="term" value="C:nuclear envelope"/>
    <property type="evidence" value="ECO:0007669"/>
    <property type="project" value="EnsemblFungi"/>
</dbReference>
<evidence type="ECO:0000259" key="11">
    <source>
        <dbReference type="Pfam" id="PF04104"/>
    </source>
</evidence>
<dbReference type="CDD" id="cd07322">
    <property type="entry name" value="PriL_PriS_Eukaryotic"/>
    <property type="match status" value="1"/>
</dbReference>
<sequence length="516" mass="60033">MLKHKGKGINRFAAAANAAKTGRSVYADNGVNYNLQAEYPYRVNFYLRPPPSEITIEEFETFALDRLQGKDYAGIWETKHLLTPSLTVLRAIETATVRNRDIKTEIAKTIEEYLPLKSNMSKSDTLYEERRKDHISHFVLRMAYCRSDDLRDWFVKQETALFKYRFEQESLEEKKNFLKHLNLNWKILSNEEKEEIREELEICSRPRQTTNAQAVQDYVNSETFFEVDFFKVPLMVASRSVYVRRGKAYVPMSDQINLVMVEFKNHLIRALEATSKLLPRMEEDDRLKPILLNVEKQYIGRNYDDIGNATGSITAKEVDSFIHHHAPLCMRNLHDSLRADKHIKYGGRLQYGLFLKGIGLSVEEAMVFWRQAFANITDDKFQKEYAYNIRYNYGLEGKRANFKPFSCSKIITSNPPSTGENHGCPFRHFSSGNLEARLRRDNINGAHVDEILDLVRNKHYQLACTKHFEVTHPQNKEKIDNIEHPNTYYELSKRLAEKEKASEGEALADESMEIDD</sequence>
<protein>
    <recommendedName>
        <fullName evidence="9">DNA primase large subunit</fullName>
    </recommendedName>
</protein>
<dbReference type="EMBL" id="DF836432">
    <property type="protein sequence ID" value="GAN06980.1"/>
    <property type="molecule type" value="Genomic_DNA"/>
</dbReference>
<evidence type="ECO:0000313" key="12">
    <source>
        <dbReference type="EMBL" id="GAN06980.1"/>
    </source>
</evidence>
<dbReference type="Gene3D" id="1.20.930.80">
    <property type="match status" value="1"/>
</dbReference>
<keyword evidence="3 9" id="KW-0639">Primosome</keyword>
<feature type="binding site" evidence="10">
    <location>
        <position position="407"/>
    </location>
    <ligand>
        <name>[4Fe-4S] cluster</name>
        <dbReference type="ChEBI" id="CHEBI:49883"/>
    </ligand>
</feature>
<comment type="cofactor">
    <cofactor evidence="9">
        <name>[4Fe-4S] cluster</name>
        <dbReference type="ChEBI" id="CHEBI:49883"/>
    </cofactor>
    <text evidence="9">Binds 1 [4Fe-4S] cluster.</text>
</comment>